<dbReference type="Gene3D" id="3.40.50.2000">
    <property type="entry name" value="Glycogen Phosphorylase B"/>
    <property type="match status" value="2"/>
</dbReference>
<dbReference type="Proteomes" id="UP000318590">
    <property type="component" value="Unassembled WGS sequence"/>
</dbReference>
<proteinExistence type="inferred from homology"/>
<feature type="region of interest" description="Disordered" evidence="4">
    <location>
        <begin position="1"/>
        <end position="22"/>
    </location>
</feature>
<organism evidence="7 8">
    <name type="scientific">Palleronia caenipelagi</name>
    <dbReference type="NCBI Taxonomy" id="2489174"/>
    <lineage>
        <taxon>Bacteria</taxon>
        <taxon>Pseudomonadati</taxon>
        <taxon>Pseudomonadota</taxon>
        <taxon>Alphaproteobacteria</taxon>
        <taxon>Rhodobacterales</taxon>
        <taxon>Roseobacteraceae</taxon>
        <taxon>Palleronia</taxon>
    </lineage>
</organism>
<comment type="caution">
    <text evidence="7">The sequence shown here is derived from an EMBL/GenBank/DDBJ whole genome shotgun (WGS) entry which is preliminary data.</text>
</comment>
<dbReference type="SUPFAM" id="SSF53756">
    <property type="entry name" value="UDP-Glycosyltransferase/glycogen phosphorylase"/>
    <property type="match status" value="1"/>
</dbReference>
<evidence type="ECO:0000259" key="5">
    <source>
        <dbReference type="Pfam" id="PF00534"/>
    </source>
</evidence>
<protein>
    <submittedName>
        <fullName evidence="7">Glycosyltransferase</fullName>
    </submittedName>
</protein>
<dbReference type="AlphaFoldDB" id="A0A547PXT1"/>
<feature type="domain" description="Glycosyl transferase family 1" evidence="5">
    <location>
        <begin position="239"/>
        <end position="394"/>
    </location>
</feature>
<evidence type="ECO:0000259" key="6">
    <source>
        <dbReference type="Pfam" id="PF13439"/>
    </source>
</evidence>
<sequence>MAPSKFRPNPRGGRGGTRNCLHDPRWARRKETPLALERTYSVKAALILGRHPVPGQTFVNRHIERLFDGNTILACTGRTKTSPYGKPVFDRRHVAMPLTDSLRAPVVMGWNAWRHGTSRITFGARRQALRTFLKEHRPDVVLGEFGTDTLAFYDVPVEMGLPVFTYFRGKDASTALRRPARVRGYATMLPRLSGIIAVSQFLVDNLAASGLTHANTHVLPSGVDTARFLPGEKRPGHCVAVGRMVEKKAPLLTLRAFAEATRDRPDAHLTMVGDGPLLPELEALARELGAADRITLPGALPHDEVRAALAGAELFLQHSVTAANGDTEGLPSAIQEAMATGCVVVSTRHAGIPEAVIEDETGYLVEEHDADGFRDRIAKALSDDTAQMGQAARARAVEQLDTWQLMARLEDVLRAAVPHS</sequence>
<dbReference type="Pfam" id="PF13439">
    <property type="entry name" value="Glyco_transf_4"/>
    <property type="match status" value="1"/>
</dbReference>
<evidence type="ECO:0000313" key="7">
    <source>
        <dbReference type="EMBL" id="TRD18967.1"/>
    </source>
</evidence>
<dbReference type="InterPro" id="IPR001296">
    <property type="entry name" value="Glyco_trans_1"/>
</dbReference>
<comment type="similarity">
    <text evidence="1">Belongs to the glycosyltransferase group 1 family. Glycosyltransferase 4 subfamily.</text>
</comment>
<dbReference type="Pfam" id="PF00534">
    <property type="entry name" value="Glycos_transf_1"/>
    <property type="match status" value="1"/>
</dbReference>
<keyword evidence="2" id="KW-0328">Glycosyltransferase</keyword>
<dbReference type="GO" id="GO:0016757">
    <property type="term" value="F:glycosyltransferase activity"/>
    <property type="evidence" value="ECO:0007669"/>
    <property type="project" value="UniProtKB-KW"/>
</dbReference>
<dbReference type="PANTHER" id="PTHR12526">
    <property type="entry name" value="GLYCOSYLTRANSFERASE"/>
    <property type="match status" value="1"/>
</dbReference>
<dbReference type="EMBL" id="VFSV01000018">
    <property type="protein sequence ID" value="TRD18967.1"/>
    <property type="molecule type" value="Genomic_DNA"/>
</dbReference>
<dbReference type="InterPro" id="IPR028098">
    <property type="entry name" value="Glyco_trans_4-like_N"/>
</dbReference>
<evidence type="ECO:0000313" key="8">
    <source>
        <dbReference type="Proteomes" id="UP000318590"/>
    </source>
</evidence>
<accession>A0A547PXT1</accession>
<keyword evidence="8" id="KW-1185">Reference proteome</keyword>
<name>A0A547PXT1_9RHOB</name>
<evidence type="ECO:0000256" key="1">
    <source>
        <dbReference type="ARBA" id="ARBA00009481"/>
    </source>
</evidence>
<evidence type="ECO:0000256" key="2">
    <source>
        <dbReference type="ARBA" id="ARBA00022676"/>
    </source>
</evidence>
<evidence type="ECO:0000256" key="3">
    <source>
        <dbReference type="ARBA" id="ARBA00022679"/>
    </source>
</evidence>
<evidence type="ECO:0000256" key="4">
    <source>
        <dbReference type="SAM" id="MobiDB-lite"/>
    </source>
</evidence>
<feature type="domain" description="Glycosyltransferase subfamily 4-like N-terminal" evidence="6">
    <location>
        <begin position="110"/>
        <end position="227"/>
    </location>
</feature>
<reference evidence="7 8" key="1">
    <citation type="submission" date="2019-06" db="EMBL/GenBank/DDBJ databases">
        <title>Paenimaribius caenipelagi gen. nov., sp. nov., isolated from a tidal flat.</title>
        <authorList>
            <person name="Yoon J.-H."/>
        </authorList>
    </citation>
    <scope>NUCLEOTIDE SEQUENCE [LARGE SCALE GENOMIC DNA]</scope>
    <source>
        <strain evidence="7 8">JBTF-M29</strain>
    </source>
</reference>
<dbReference type="OrthoDB" id="9790710at2"/>
<gene>
    <name evidence="7" type="ORF">FEV53_11450</name>
</gene>
<dbReference type="PANTHER" id="PTHR12526:SF640">
    <property type="entry name" value="COLANIC ACID BIOSYNTHESIS GLYCOSYLTRANSFERASE WCAL-RELATED"/>
    <property type="match status" value="1"/>
</dbReference>
<keyword evidence="3 7" id="KW-0808">Transferase</keyword>